<dbReference type="EMBL" id="JABFDB010000001">
    <property type="protein sequence ID" value="NYZ18079.1"/>
    <property type="molecule type" value="Genomic_DNA"/>
</dbReference>
<evidence type="ECO:0000259" key="1">
    <source>
        <dbReference type="Pfam" id="PF01471"/>
    </source>
</evidence>
<dbReference type="RefSeq" id="WP_180279856.1">
    <property type="nucleotide sequence ID" value="NZ_JABFDB010000001.1"/>
</dbReference>
<evidence type="ECO:0000313" key="3">
    <source>
        <dbReference type="Proteomes" id="UP000584642"/>
    </source>
</evidence>
<feature type="domain" description="Peptidoglycan binding-like" evidence="1">
    <location>
        <begin position="10"/>
        <end position="65"/>
    </location>
</feature>
<accession>A0ABX2T598</accession>
<keyword evidence="3" id="KW-1185">Reference proteome</keyword>
<name>A0ABX2T598_9PROT</name>
<protein>
    <submittedName>
        <fullName evidence="2">Peptidoglycan-binding protein</fullName>
    </submittedName>
</protein>
<dbReference type="InterPro" id="IPR002477">
    <property type="entry name" value="Peptidoglycan-bd-like"/>
</dbReference>
<proteinExistence type="predicted"/>
<dbReference type="SUPFAM" id="SSF47090">
    <property type="entry name" value="PGBD-like"/>
    <property type="match status" value="1"/>
</dbReference>
<gene>
    <name evidence="2" type="ORF">HND93_00020</name>
</gene>
<dbReference type="Proteomes" id="UP000584642">
    <property type="component" value="Unassembled WGS sequence"/>
</dbReference>
<sequence>MLKQGAVCNQVVALQFALNRVTEFLPKLVCDGIFGPLTLKRVMDHQKRQGLRTDGIVGPLTLDTLFERAQLTGRARFQRSRRRVLAAPLTPLGRAALGVARLNAAPAVIRTPALVGAPGTPGLRRPDPDLAVWLNPALAELARQQAAFRAWWDRPFPKPPLPELKPVNPWFQPDWSGLLGPVTPPVPRQPVVIAAVPPQPLARRQLPVTEEGREYTITLKTAANHQIDPKKSKFDGVEVEFALEWPMLKNRVKGLTIGASLSAETDGEAVGYTGKGTVALTAGSLKLGERGVLEAITELSLAAMWEGRAAGLEGEVTHKIQLDLQVTGRPEKPGLHLVLGLGPGATVTAPIVTFGPARDPEDHHLRATPFLKGSIGLEYEF</sequence>
<dbReference type="InterPro" id="IPR036366">
    <property type="entry name" value="PGBDSf"/>
</dbReference>
<evidence type="ECO:0000313" key="2">
    <source>
        <dbReference type="EMBL" id="NYZ18079.1"/>
    </source>
</evidence>
<reference evidence="2 3" key="1">
    <citation type="submission" date="2020-05" db="EMBL/GenBank/DDBJ databases">
        <title>Azospirillum oleiclasticum sp. nov, a nitrogen-fixing and heavy crude oil-emulsifying bacterium isolated from the crude oil of Yumen Oilfield.</title>
        <authorList>
            <person name="Wu D."/>
            <person name="Cai M."/>
            <person name="Zhang X."/>
        </authorList>
    </citation>
    <scope>NUCLEOTIDE SEQUENCE [LARGE SCALE GENOMIC DNA]</scope>
    <source>
        <strain evidence="2 3">ROY-1-1-2</strain>
    </source>
</reference>
<comment type="caution">
    <text evidence="2">The sequence shown here is derived from an EMBL/GenBank/DDBJ whole genome shotgun (WGS) entry which is preliminary data.</text>
</comment>
<dbReference type="Pfam" id="PF01471">
    <property type="entry name" value="PG_binding_1"/>
    <property type="match status" value="1"/>
</dbReference>
<dbReference type="InterPro" id="IPR036365">
    <property type="entry name" value="PGBD-like_sf"/>
</dbReference>
<organism evidence="2 3">
    <name type="scientific">Azospirillum oleiclasticum</name>
    <dbReference type="NCBI Taxonomy" id="2735135"/>
    <lineage>
        <taxon>Bacteria</taxon>
        <taxon>Pseudomonadati</taxon>
        <taxon>Pseudomonadota</taxon>
        <taxon>Alphaproteobacteria</taxon>
        <taxon>Rhodospirillales</taxon>
        <taxon>Azospirillaceae</taxon>
        <taxon>Azospirillum</taxon>
    </lineage>
</organism>
<dbReference type="Gene3D" id="1.10.101.10">
    <property type="entry name" value="PGBD-like superfamily/PGBD"/>
    <property type="match status" value="1"/>
</dbReference>